<evidence type="ECO:0000259" key="2">
    <source>
        <dbReference type="PROSITE" id="PS51833"/>
    </source>
</evidence>
<dbReference type="InterPro" id="IPR014408">
    <property type="entry name" value="dGMP_Pdiesterase_EAL/HD-GYP"/>
</dbReference>
<evidence type="ECO:0000313" key="4">
    <source>
        <dbReference type="Proteomes" id="UP000294614"/>
    </source>
</evidence>
<protein>
    <submittedName>
        <fullName evidence="3">EAL and modified HD-GYP domain-containing signal transduction protein</fullName>
    </submittedName>
</protein>
<proteinExistence type="predicted"/>
<dbReference type="Gene3D" id="3.20.20.450">
    <property type="entry name" value="EAL domain"/>
    <property type="match status" value="1"/>
</dbReference>
<dbReference type="SUPFAM" id="SSF109604">
    <property type="entry name" value="HD-domain/PDEase-like"/>
    <property type="match status" value="1"/>
</dbReference>
<dbReference type="InterPro" id="IPR001633">
    <property type="entry name" value="EAL_dom"/>
</dbReference>
<feature type="domain" description="HDOD" evidence="2">
    <location>
        <begin position="207"/>
        <end position="396"/>
    </location>
</feature>
<comment type="caution">
    <text evidence="3">The sequence shown here is derived from an EMBL/GenBank/DDBJ whole genome shotgun (WGS) entry which is preliminary data.</text>
</comment>
<name>A0A4R1KA14_9BACT</name>
<gene>
    <name evidence="3" type="ORF">C8D98_1756</name>
</gene>
<dbReference type="PIRSF" id="PIRSF003180">
    <property type="entry name" value="DiGMPpdiest_YuxH"/>
    <property type="match status" value="1"/>
</dbReference>
<dbReference type="Gene3D" id="1.10.3210.10">
    <property type="entry name" value="Hypothetical protein af1432"/>
    <property type="match status" value="1"/>
</dbReference>
<dbReference type="PANTHER" id="PTHR33525">
    <property type="match status" value="1"/>
</dbReference>
<evidence type="ECO:0000313" key="3">
    <source>
        <dbReference type="EMBL" id="TCK60877.1"/>
    </source>
</evidence>
<sequence length="418" mass="48085">MIFDNFLVGRQPILDRNEEVFGYEFLFRKAGDVENKAEIFDSVVATSRVLVNIFQNFGIKSLTNGKYAFINIDEEIIEQDVLDVLPKDKVVFEIVETTNVKKEVVEKVAAYHRDGYMFALDDFVLSSEYFAMFMPLFPYVEYLKVDMKENCLVKMERVEKIFSGRHMMLLAEKVETRGDFDFSRDCGFELFQGFFFEKPTVMNKRNVEPGKAVILRLLSHLSQNAELDKLEAEFRIQPELSLKLLKLINACQYCLRTEINSIRHALTLIGRENMRKWLTIMLYASTGGKIFKSTLLETAMLRAHTLELLSIKVFGENYTGRADAFFIGLLSYVDVVLGVSKEDLMESINVKPLIREAVLERKGELGNLLAILEDVDDANSEIKRNKLAALRLTEEDISDVKFRGLDWLAEQQSVYNSI</sequence>
<dbReference type="Proteomes" id="UP000294614">
    <property type="component" value="Unassembled WGS sequence"/>
</dbReference>
<dbReference type="EMBL" id="SMGG01000004">
    <property type="protein sequence ID" value="TCK60877.1"/>
    <property type="molecule type" value="Genomic_DNA"/>
</dbReference>
<dbReference type="InterPro" id="IPR052340">
    <property type="entry name" value="RNase_Y/CdgJ"/>
</dbReference>
<organism evidence="3 4">
    <name type="scientific">Seleniivibrio woodruffii</name>
    <dbReference type="NCBI Taxonomy" id="1078050"/>
    <lineage>
        <taxon>Bacteria</taxon>
        <taxon>Pseudomonadati</taxon>
        <taxon>Deferribacterota</taxon>
        <taxon>Deferribacteres</taxon>
        <taxon>Deferribacterales</taxon>
        <taxon>Geovibrionaceae</taxon>
        <taxon>Seleniivibrio</taxon>
    </lineage>
</organism>
<dbReference type="RefSeq" id="WP_165871245.1">
    <property type="nucleotide sequence ID" value="NZ_JAJUHT010000001.1"/>
</dbReference>
<dbReference type="Pfam" id="PF08668">
    <property type="entry name" value="HDOD"/>
    <property type="match status" value="1"/>
</dbReference>
<reference evidence="3 4" key="1">
    <citation type="submission" date="2019-03" db="EMBL/GenBank/DDBJ databases">
        <title>Genomic Encyclopedia of Type Strains, Phase IV (KMG-IV): sequencing the most valuable type-strain genomes for metagenomic binning, comparative biology and taxonomic classification.</title>
        <authorList>
            <person name="Goeker M."/>
        </authorList>
    </citation>
    <scope>NUCLEOTIDE SEQUENCE [LARGE SCALE GENOMIC DNA]</scope>
    <source>
        <strain evidence="3 4">DSM 24984</strain>
    </source>
</reference>
<accession>A0A4R1KA14</accession>
<keyword evidence="4" id="KW-1185">Reference proteome</keyword>
<dbReference type="InterPro" id="IPR035919">
    <property type="entry name" value="EAL_sf"/>
</dbReference>
<dbReference type="SUPFAM" id="SSF141868">
    <property type="entry name" value="EAL domain-like"/>
    <property type="match status" value="1"/>
</dbReference>
<dbReference type="PROSITE" id="PS50883">
    <property type="entry name" value="EAL"/>
    <property type="match status" value="1"/>
</dbReference>
<dbReference type="PANTHER" id="PTHR33525:SF4">
    <property type="entry name" value="CYCLIC DI-GMP PHOSPHODIESTERASE CDGJ"/>
    <property type="match status" value="1"/>
</dbReference>
<evidence type="ECO:0000259" key="1">
    <source>
        <dbReference type="PROSITE" id="PS50883"/>
    </source>
</evidence>
<dbReference type="PROSITE" id="PS51833">
    <property type="entry name" value="HDOD"/>
    <property type="match status" value="1"/>
</dbReference>
<dbReference type="AlphaFoldDB" id="A0A4R1KA14"/>
<dbReference type="InterPro" id="IPR013976">
    <property type="entry name" value="HDOD"/>
</dbReference>
<feature type="domain" description="EAL" evidence="1">
    <location>
        <begin position="1"/>
        <end position="213"/>
    </location>
</feature>